<dbReference type="GO" id="GO:0030672">
    <property type="term" value="C:synaptic vesicle membrane"/>
    <property type="evidence" value="ECO:0007669"/>
    <property type="project" value="TreeGrafter"/>
</dbReference>
<gene>
    <name evidence="4" type="ORF">AaeL_AAEL001167</name>
</gene>
<dbReference type="AlphaFoldDB" id="A0A1S4EXZ8"/>
<feature type="compositionally biased region" description="Low complexity" evidence="1">
    <location>
        <begin position="207"/>
        <end position="221"/>
    </location>
</feature>
<evidence type="ECO:0000313" key="5">
    <source>
        <dbReference type="Proteomes" id="UP000682892"/>
    </source>
</evidence>
<feature type="region of interest" description="Disordered" evidence="1">
    <location>
        <begin position="1"/>
        <end position="21"/>
    </location>
</feature>
<dbReference type="GO" id="GO:0030276">
    <property type="term" value="F:clathrin binding"/>
    <property type="evidence" value="ECO:0007669"/>
    <property type="project" value="TreeGrafter"/>
</dbReference>
<feature type="transmembrane region" description="Helical" evidence="2">
    <location>
        <begin position="29"/>
        <end position="49"/>
    </location>
</feature>
<feature type="region of interest" description="Disordered" evidence="1">
    <location>
        <begin position="171"/>
        <end position="221"/>
    </location>
</feature>
<dbReference type="PRINTS" id="PR00360">
    <property type="entry name" value="C2DOMAIN"/>
</dbReference>
<dbReference type="FunFam" id="2.60.40.150:FF:000223">
    <property type="entry name" value="Synaptotagmin alpha, isoform A"/>
    <property type="match status" value="1"/>
</dbReference>
<keyword evidence="2" id="KW-1133">Transmembrane helix</keyword>
<evidence type="ECO:0000256" key="1">
    <source>
        <dbReference type="SAM" id="MobiDB-lite"/>
    </source>
</evidence>
<dbReference type="GO" id="GO:0048488">
    <property type="term" value="P:synaptic vesicle endocytosis"/>
    <property type="evidence" value="ECO:0007669"/>
    <property type="project" value="TreeGrafter"/>
</dbReference>
<reference evidence="4" key="3">
    <citation type="submission" date="2012-09" db="EMBL/GenBank/DDBJ databases">
        <authorList>
            <consortium name="VectorBase"/>
        </authorList>
    </citation>
    <scope>NUCLEOTIDE SEQUENCE</scope>
    <source>
        <strain evidence="4">Liverpool</strain>
    </source>
</reference>
<reference evidence="4" key="1">
    <citation type="submission" date="2005-10" db="EMBL/GenBank/DDBJ databases">
        <authorList>
            <person name="Loftus B.J."/>
            <person name="Nene V.M."/>
            <person name="Hannick L.I."/>
            <person name="Bidwell S."/>
            <person name="Haas B."/>
            <person name="Amedeo P."/>
            <person name="Orvis J."/>
            <person name="Wortman J.R."/>
            <person name="White O.R."/>
            <person name="Salzberg S."/>
            <person name="Shumway M."/>
            <person name="Koo H."/>
            <person name="Zhao Y."/>
            <person name="Holmes M."/>
            <person name="Miller J."/>
            <person name="Schatz M."/>
            <person name="Pop M."/>
            <person name="Pai G."/>
            <person name="Utterback T."/>
            <person name="Rogers Y.-H."/>
            <person name="Kravitz S."/>
            <person name="Fraser C.M."/>
        </authorList>
    </citation>
    <scope>NUCLEOTIDE SEQUENCE</scope>
    <source>
        <strain evidence="4">Liverpool</strain>
    </source>
</reference>
<dbReference type="KEGG" id="aag:5568830"/>
<dbReference type="SUPFAM" id="SSF49562">
    <property type="entry name" value="C2 domain (Calcium/lipid-binding domain, CaLB)"/>
    <property type="match status" value="2"/>
</dbReference>
<dbReference type="GO" id="GO:0001786">
    <property type="term" value="F:phosphatidylserine binding"/>
    <property type="evidence" value="ECO:0007669"/>
    <property type="project" value="TreeGrafter"/>
</dbReference>
<feature type="compositionally biased region" description="Polar residues" evidence="1">
    <location>
        <begin position="171"/>
        <end position="197"/>
    </location>
</feature>
<dbReference type="PANTHER" id="PTHR10024:SF373">
    <property type="entry name" value="MIP05618P"/>
    <property type="match status" value="1"/>
</dbReference>
<name>A0A1S4EXZ8_AEDAE</name>
<dbReference type="CDD" id="cd08387">
    <property type="entry name" value="C2A_Synaptotagmin-8"/>
    <property type="match status" value="1"/>
</dbReference>
<feature type="region of interest" description="Disordered" evidence="1">
    <location>
        <begin position="128"/>
        <end position="150"/>
    </location>
</feature>
<dbReference type="InterPro" id="IPR035892">
    <property type="entry name" value="C2_domain_sf"/>
</dbReference>
<dbReference type="FunFam" id="2.60.40.150:FF:000211">
    <property type="entry name" value="synaptotagmin-5 isoform X1"/>
    <property type="match status" value="1"/>
</dbReference>
<dbReference type="GO" id="GO:0031045">
    <property type="term" value="C:dense core granule"/>
    <property type="evidence" value="ECO:0007669"/>
    <property type="project" value="TreeGrafter"/>
</dbReference>
<evidence type="ECO:0000313" key="4">
    <source>
        <dbReference type="EMBL" id="EAT47744.1"/>
    </source>
</evidence>
<accession>A0A1S4EXZ8</accession>
<dbReference type="Gene3D" id="2.60.40.150">
    <property type="entry name" value="C2 domain"/>
    <property type="match status" value="2"/>
</dbReference>
<dbReference type="PANTHER" id="PTHR10024">
    <property type="entry name" value="SYNAPTOTAGMIN"/>
    <property type="match status" value="1"/>
</dbReference>
<dbReference type="GO" id="GO:0005509">
    <property type="term" value="F:calcium ion binding"/>
    <property type="evidence" value="ECO:0007669"/>
    <property type="project" value="TreeGrafter"/>
</dbReference>
<dbReference type="GO" id="GO:0000149">
    <property type="term" value="F:SNARE binding"/>
    <property type="evidence" value="ECO:0007669"/>
    <property type="project" value="TreeGrafter"/>
</dbReference>
<keyword evidence="2" id="KW-0472">Membrane</keyword>
<evidence type="ECO:0000259" key="3">
    <source>
        <dbReference type="PROSITE" id="PS50004"/>
    </source>
</evidence>
<dbReference type="HOGENOM" id="CLU_547765_0_0_1"/>
<dbReference type="OrthoDB" id="67700at2759"/>
<dbReference type="GO" id="GO:0005544">
    <property type="term" value="F:calcium-dependent phospholipid binding"/>
    <property type="evidence" value="ECO:0007669"/>
    <property type="project" value="TreeGrafter"/>
</dbReference>
<organism evidence="4 5">
    <name type="scientific">Aedes aegypti</name>
    <name type="common">Yellowfever mosquito</name>
    <name type="synonym">Culex aegypti</name>
    <dbReference type="NCBI Taxonomy" id="7159"/>
    <lineage>
        <taxon>Eukaryota</taxon>
        <taxon>Metazoa</taxon>
        <taxon>Ecdysozoa</taxon>
        <taxon>Arthropoda</taxon>
        <taxon>Hexapoda</taxon>
        <taxon>Insecta</taxon>
        <taxon>Pterygota</taxon>
        <taxon>Neoptera</taxon>
        <taxon>Endopterygota</taxon>
        <taxon>Diptera</taxon>
        <taxon>Nematocera</taxon>
        <taxon>Culicoidea</taxon>
        <taxon>Culicidae</taxon>
        <taxon>Culicinae</taxon>
        <taxon>Aedini</taxon>
        <taxon>Aedes</taxon>
        <taxon>Stegomyia</taxon>
    </lineage>
</organism>
<sequence>MKLLNGVFGGQQGEEDEDGSGQSLAPLQVILYVSISFLIVSLLGVLIYITCSKRYRLNWFEKNLLETAKEREAYRQRNESQVSCPIPYNVDAVAGTSRYLNRNTGSPLAKTDDPPFWASQGIYKTTQSTGQLIDSSDEEPPDDSADSSSSCKSVIAVGSVPIARTDKHVVLSTTSPAKPTTSMVKAKNNQQKSTTDASGAGDTLDTSASGGVAAGGISSSSSAKLELSEDSRGAIHLTLNYDPSAGILNVKLIEAQDLQPRDFSGTADPYAKIRLLPDRNNMWQTRIHKKTLNPVFDEDFVFEVRPATIGRRTLEVLLFDFDAYSRHVIIGGSQLALAHVDLSDRLDIWRPLGPCTETDPKQDLGDVMVSLSYLPSVEKLTVVIIKARNLRIVDETRGSSDPYVKISLHNLDGKRLKKRKTTVARNTVSPVYNEALTFDIAKETLKNCSIELQVRHDSLLGKNEVLGCATIGNGPDVRPEDRAFFDELFRNRSATAQWIALSDWKAAKSAASK</sequence>
<feature type="domain" description="C2" evidence="3">
    <location>
        <begin position="363"/>
        <end position="489"/>
    </location>
</feature>
<feature type="domain" description="C2" evidence="3">
    <location>
        <begin position="231"/>
        <end position="350"/>
    </location>
</feature>
<dbReference type="GO" id="GO:0005886">
    <property type="term" value="C:plasma membrane"/>
    <property type="evidence" value="ECO:0007669"/>
    <property type="project" value="TreeGrafter"/>
</dbReference>
<dbReference type="SMART" id="SM00239">
    <property type="entry name" value="C2"/>
    <property type="match status" value="2"/>
</dbReference>
<dbReference type="GO" id="GO:0030424">
    <property type="term" value="C:axon"/>
    <property type="evidence" value="ECO:0007669"/>
    <property type="project" value="TreeGrafter"/>
</dbReference>
<keyword evidence="2" id="KW-0812">Transmembrane</keyword>
<protein>
    <submittedName>
        <fullName evidence="4">AAEL001167-PA</fullName>
    </submittedName>
</protein>
<evidence type="ECO:0000256" key="2">
    <source>
        <dbReference type="SAM" id="Phobius"/>
    </source>
</evidence>
<dbReference type="CDD" id="cd00276">
    <property type="entry name" value="C2B_Synaptotagmin"/>
    <property type="match status" value="1"/>
</dbReference>
<dbReference type="InterPro" id="IPR000008">
    <property type="entry name" value="C2_dom"/>
</dbReference>
<dbReference type="Proteomes" id="UP000682892">
    <property type="component" value="Chromosome 2"/>
</dbReference>
<dbReference type="PROSITE" id="PS50004">
    <property type="entry name" value="C2"/>
    <property type="match status" value="2"/>
</dbReference>
<dbReference type="EMBL" id="CH477209">
    <property type="protein sequence ID" value="EAT47744.1"/>
    <property type="molecule type" value="Genomic_DNA"/>
</dbReference>
<dbReference type="GO" id="GO:0048791">
    <property type="term" value="P:calcium ion-regulated exocytosis of neurotransmitter"/>
    <property type="evidence" value="ECO:0007669"/>
    <property type="project" value="TreeGrafter"/>
</dbReference>
<proteinExistence type="predicted"/>
<feature type="compositionally biased region" description="Acidic residues" evidence="1">
    <location>
        <begin position="135"/>
        <end position="145"/>
    </location>
</feature>
<dbReference type="OMA" id="YNADGRR"/>
<dbReference type="Pfam" id="PF00168">
    <property type="entry name" value="C2"/>
    <property type="match status" value="2"/>
</dbReference>
<reference evidence="4" key="2">
    <citation type="journal article" date="2007" name="Science">
        <title>Genome sequence of Aedes aegypti, a major arbovirus vector.</title>
        <authorList>
            <person name="Nene V."/>
            <person name="Wortman J.R."/>
            <person name="Lawson D."/>
            <person name="Haas B."/>
            <person name="Kodira C."/>
            <person name="Tu Z.J."/>
            <person name="Loftus B."/>
            <person name="Xi Z."/>
            <person name="Megy K."/>
            <person name="Grabherr M."/>
            <person name="Ren Q."/>
            <person name="Zdobnov E.M."/>
            <person name="Lobo N.F."/>
            <person name="Campbell K.S."/>
            <person name="Brown S.E."/>
            <person name="Bonaldo M.F."/>
            <person name="Zhu J."/>
            <person name="Sinkins S.P."/>
            <person name="Hogenkamp D.G."/>
            <person name="Amedeo P."/>
            <person name="Arensburger P."/>
            <person name="Atkinson P.W."/>
            <person name="Bidwell S."/>
            <person name="Biedler J."/>
            <person name="Birney E."/>
            <person name="Bruggner R.V."/>
            <person name="Costas J."/>
            <person name="Coy M.R."/>
            <person name="Crabtree J."/>
            <person name="Crawford M."/>
            <person name="Debruyn B."/>
            <person name="Decaprio D."/>
            <person name="Eiglmeier K."/>
            <person name="Eisenstadt E."/>
            <person name="El-Dorry H."/>
            <person name="Gelbart W.M."/>
            <person name="Gomes S.L."/>
            <person name="Hammond M."/>
            <person name="Hannick L.I."/>
            <person name="Hogan J.R."/>
            <person name="Holmes M.H."/>
            <person name="Jaffe D."/>
            <person name="Johnston J.S."/>
            <person name="Kennedy R.C."/>
            <person name="Koo H."/>
            <person name="Kravitz S."/>
            <person name="Kriventseva E.V."/>
            <person name="Kulp D."/>
            <person name="Labutti K."/>
            <person name="Lee E."/>
            <person name="Li S."/>
            <person name="Lovin D.D."/>
            <person name="Mao C."/>
            <person name="Mauceli E."/>
            <person name="Menck C.F."/>
            <person name="Miller J.R."/>
            <person name="Montgomery P."/>
            <person name="Mori A."/>
            <person name="Nascimento A.L."/>
            <person name="Naveira H.F."/>
            <person name="Nusbaum C."/>
            <person name="O'leary S."/>
            <person name="Orvis J."/>
            <person name="Pertea M."/>
            <person name="Quesneville H."/>
            <person name="Reidenbach K.R."/>
            <person name="Rogers Y.H."/>
            <person name="Roth C.W."/>
            <person name="Schneider J.R."/>
            <person name="Schatz M."/>
            <person name="Shumway M."/>
            <person name="Stanke M."/>
            <person name="Stinson E.O."/>
            <person name="Tubio J.M."/>
            <person name="Vanzee J.P."/>
            <person name="Verjovski-Almeida S."/>
            <person name="Werner D."/>
            <person name="White O."/>
            <person name="Wyder S."/>
            <person name="Zeng Q."/>
            <person name="Zhao Q."/>
            <person name="Zhao Y."/>
            <person name="Hill C.A."/>
            <person name="Raikhel A.S."/>
            <person name="Soares M.B."/>
            <person name="Knudson D.L."/>
            <person name="Lee N.H."/>
            <person name="Galagan J."/>
            <person name="Salzberg S.L."/>
            <person name="Paulsen I.T."/>
            <person name="Dimopoulos G."/>
            <person name="Collins F.H."/>
            <person name="Birren B."/>
            <person name="Fraser-Liggett C.M."/>
            <person name="Severson D.W."/>
        </authorList>
    </citation>
    <scope>NUCLEOTIDE SEQUENCE [LARGE SCALE GENOMIC DNA]</scope>
    <source>
        <strain evidence="4">Liverpool</strain>
    </source>
</reference>